<protein>
    <submittedName>
        <fullName evidence="7">VWA domain-containing protein</fullName>
    </submittedName>
</protein>
<keyword evidence="2 5" id="KW-0812">Transmembrane</keyword>
<proteinExistence type="predicted"/>
<keyword evidence="3 5" id="KW-1133">Transmembrane helix</keyword>
<dbReference type="Gene3D" id="3.40.50.410">
    <property type="entry name" value="von Willebrand factor, type A domain"/>
    <property type="match status" value="1"/>
</dbReference>
<organism evidence="7 8">
    <name type="scientific">Ohtaekwangia kribbensis</name>
    <dbReference type="NCBI Taxonomy" id="688913"/>
    <lineage>
        <taxon>Bacteria</taxon>
        <taxon>Pseudomonadati</taxon>
        <taxon>Bacteroidota</taxon>
        <taxon>Cytophagia</taxon>
        <taxon>Cytophagales</taxon>
        <taxon>Fulvivirgaceae</taxon>
        <taxon>Ohtaekwangia</taxon>
    </lineage>
</organism>
<feature type="domain" description="VWFA" evidence="6">
    <location>
        <begin position="108"/>
        <end position="299"/>
    </location>
</feature>
<accession>A0ABW3K5J8</accession>
<evidence type="ECO:0000256" key="2">
    <source>
        <dbReference type="ARBA" id="ARBA00022692"/>
    </source>
</evidence>
<keyword evidence="4 5" id="KW-0472">Membrane</keyword>
<evidence type="ECO:0000256" key="4">
    <source>
        <dbReference type="ARBA" id="ARBA00023136"/>
    </source>
</evidence>
<evidence type="ECO:0000256" key="5">
    <source>
        <dbReference type="SAM" id="Phobius"/>
    </source>
</evidence>
<evidence type="ECO:0000313" key="7">
    <source>
        <dbReference type="EMBL" id="MFD1000914.1"/>
    </source>
</evidence>
<keyword evidence="8" id="KW-1185">Reference proteome</keyword>
<dbReference type="RefSeq" id="WP_377580369.1">
    <property type="nucleotide sequence ID" value="NZ_JBHTKA010000007.1"/>
</dbReference>
<keyword evidence="1" id="KW-1003">Cell membrane</keyword>
<dbReference type="InterPro" id="IPR036465">
    <property type="entry name" value="vWFA_dom_sf"/>
</dbReference>
<sequence length="347" mass="39592">MDKDLTAWYSLDWFTPSTLRSFTWEHPLFLYLIIAVPILFIVRWLLRYRFNQKLPIAITQKDLHVSPINLIRLLPEILLMLVLALILMGLARPQKTNEKVEQWTEGIDIMIALDISQSMMIEDFTPNRLEAAKEVARNFINGRVQDRIGLVVFAGDAFSLSPLTTDYELLRSYLDDISFEMIEAKGTAIGSAMAVVTNRMSESETKSKVCILLSDGENTSGNIDPITAAELASAYGIKIYTIVVGKEGMVPYGKDFFGRPQMIENTIDETTMRKMADIGGGQFFRATDNQALEQVFARINKYEKAEIKETRFKDTSDYYVIYLQWAMGLFLLWLLLKSTFITNVLQD</sequence>
<dbReference type="EMBL" id="JBHTKA010000007">
    <property type="protein sequence ID" value="MFD1000914.1"/>
    <property type="molecule type" value="Genomic_DNA"/>
</dbReference>
<dbReference type="Pfam" id="PF00092">
    <property type="entry name" value="VWA"/>
    <property type="match status" value="1"/>
</dbReference>
<dbReference type="InterPro" id="IPR002035">
    <property type="entry name" value="VWF_A"/>
</dbReference>
<dbReference type="SMART" id="SM00327">
    <property type="entry name" value="VWA"/>
    <property type="match status" value="1"/>
</dbReference>
<feature type="transmembrane region" description="Helical" evidence="5">
    <location>
        <begin position="28"/>
        <end position="46"/>
    </location>
</feature>
<gene>
    <name evidence="7" type="ORF">ACFQ21_16430</name>
</gene>
<dbReference type="SUPFAM" id="SSF53300">
    <property type="entry name" value="vWA-like"/>
    <property type="match status" value="1"/>
</dbReference>
<evidence type="ECO:0000259" key="6">
    <source>
        <dbReference type="PROSITE" id="PS50234"/>
    </source>
</evidence>
<dbReference type="InterPro" id="IPR033881">
    <property type="entry name" value="vWA_BatA_type"/>
</dbReference>
<dbReference type="PANTHER" id="PTHR22550:SF5">
    <property type="entry name" value="LEUCINE ZIPPER PROTEIN 4"/>
    <property type="match status" value="1"/>
</dbReference>
<evidence type="ECO:0000256" key="1">
    <source>
        <dbReference type="ARBA" id="ARBA00022475"/>
    </source>
</evidence>
<name>A0ABW3K5J8_9BACT</name>
<dbReference type="PROSITE" id="PS50234">
    <property type="entry name" value="VWFA"/>
    <property type="match status" value="1"/>
</dbReference>
<comment type="caution">
    <text evidence="7">The sequence shown here is derived from an EMBL/GenBank/DDBJ whole genome shotgun (WGS) entry which is preliminary data.</text>
</comment>
<dbReference type="CDD" id="cd01467">
    <property type="entry name" value="vWA_BatA_type"/>
    <property type="match status" value="1"/>
</dbReference>
<reference evidence="8" key="1">
    <citation type="journal article" date="2019" name="Int. J. Syst. Evol. Microbiol.">
        <title>The Global Catalogue of Microorganisms (GCM) 10K type strain sequencing project: providing services to taxonomists for standard genome sequencing and annotation.</title>
        <authorList>
            <consortium name="The Broad Institute Genomics Platform"/>
            <consortium name="The Broad Institute Genome Sequencing Center for Infectious Disease"/>
            <person name="Wu L."/>
            <person name="Ma J."/>
        </authorList>
    </citation>
    <scope>NUCLEOTIDE SEQUENCE [LARGE SCALE GENOMIC DNA]</scope>
    <source>
        <strain evidence="8">CCUG 58938</strain>
    </source>
</reference>
<dbReference type="Proteomes" id="UP001597112">
    <property type="component" value="Unassembled WGS sequence"/>
</dbReference>
<feature type="transmembrane region" description="Helical" evidence="5">
    <location>
        <begin position="318"/>
        <end position="336"/>
    </location>
</feature>
<dbReference type="PANTHER" id="PTHR22550">
    <property type="entry name" value="SPORE GERMINATION PROTEIN"/>
    <property type="match status" value="1"/>
</dbReference>
<evidence type="ECO:0000313" key="8">
    <source>
        <dbReference type="Proteomes" id="UP001597112"/>
    </source>
</evidence>
<feature type="transmembrane region" description="Helical" evidence="5">
    <location>
        <begin position="70"/>
        <end position="91"/>
    </location>
</feature>
<evidence type="ECO:0000256" key="3">
    <source>
        <dbReference type="ARBA" id="ARBA00022989"/>
    </source>
</evidence>
<dbReference type="InterPro" id="IPR050768">
    <property type="entry name" value="UPF0353/GerABKA_families"/>
</dbReference>